<dbReference type="PRINTS" id="PR00344">
    <property type="entry name" value="BCTRLSENSOR"/>
</dbReference>
<keyword evidence="7" id="KW-1185">Reference proteome</keyword>
<dbReference type="GO" id="GO:0000155">
    <property type="term" value="F:phosphorelay sensor kinase activity"/>
    <property type="evidence" value="ECO:0007669"/>
    <property type="project" value="InterPro"/>
</dbReference>
<evidence type="ECO:0000256" key="2">
    <source>
        <dbReference type="ARBA" id="ARBA00012438"/>
    </source>
</evidence>
<dbReference type="PANTHER" id="PTHR43102">
    <property type="entry name" value="SLR1143 PROTEIN"/>
    <property type="match status" value="1"/>
</dbReference>
<dbReference type="InterPro" id="IPR004358">
    <property type="entry name" value="Sig_transdc_His_kin-like_C"/>
</dbReference>
<evidence type="ECO:0000259" key="5">
    <source>
        <dbReference type="PROSITE" id="PS50109"/>
    </source>
</evidence>
<dbReference type="AlphaFoldDB" id="A0AAU7ELF2"/>
<dbReference type="InterPro" id="IPR036097">
    <property type="entry name" value="HisK_dim/P_sf"/>
</dbReference>
<dbReference type="InterPro" id="IPR036890">
    <property type="entry name" value="HATPase_C_sf"/>
</dbReference>
<evidence type="ECO:0000313" key="7">
    <source>
        <dbReference type="Proteomes" id="UP001224325"/>
    </source>
</evidence>
<dbReference type="InterPro" id="IPR003594">
    <property type="entry name" value="HATPase_dom"/>
</dbReference>
<accession>A0AAU7ELF2</accession>
<sequence length="400" mass="44879">MIAPNEPYNETERITNLLSYSILDTLPEADYDNLTTIAAQICGTPISLISIIDDKRQWFKSHHGIDATETPKEYAFCAHAINEPNEVFIVQDSRIDNRFHDNPFVIGDPLAVFYAGVPLVTKEGYSLGTLCVIDHKPNMLSQSQISSLRALSNQVMNLLELRKNKFLLEQTLKQLEEKNEELERFAFVAAHDLKTPLINITSLAQLFLEEYEVNVDKDGVEMLKLIISSSDSLASLIEGLLQYSQCESILKEKKSNIDLLSLKNEINGLFSFEYNFNMILKSSLTTIAVNKTVISQILINLFTNAIKYSDKELVKIELGVSESDSYYEFYVKDNGPGIAAKHQEIIFKIFEKIRVTDKFGQSGNGIGLATVKKLVGKLGGTIKLESELGKGAKFVFTLEK</sequence>
<gene>
    <name evidence="6" type="ORF">QLS71_008820</name>
</gene>
<dbReference type="InterPro" id="IPR005467">
    <property type="entry name" value="His_kinase_dom"/>
</dbReference>
<evidence type="ECO:0000256" key="4">
    <source>
        <dbReference type="SAM" id="Coils"/>
    </source>
</evidence>
<name>A0AAU7ELF2_9FLAO</name>
<dbReference type="EC" id="2.7.13.3" evidence="2"/>
<keyword evidence="4" id="KW-0175">Coiled coil</keyword>
<reference evidence="6" key="1">
    <citation type="submission" date="2024-04" db="EMBL/GenBank/DDBJ databases">
        <title>Mariniflexile litorale, isolated from the shallow sediments of the Sea of Japan.</title>
        <authorList>
            <person name="Romanenko L."/>
            <person name="Isaeva M."/>
        </authorList>
    </citation>
    <scope>NUCLEOTIDE SEQUENCE [LARGE SCALE GENOMIC DNA]</scope>
    <source>
        <strain evidence="6">KMM 9835</strain>
    </source>
</reference>
<dbReference type="Gene3D" id="3.30.565.10">
    <property type="entry name" value="Histidine kinase-like ATPase, C-terminal domain"/>
    <property type="match status" value="1"/>
</dbReference>
<evidence type="ECO:0000256" key="1">
    <source>
        <dbReference type="ARBA" id="ARBA00000085"/>
    </source>
</evidence>
<feature type="domain" description="Histidine kinase" evidence="5">
    <location>
        <begin position="188"/>
        <end position="400"/>
    </location>
</feature>
<dbReference type="Pfam" id="PF00512">
    <property type="entry name" value="HisKA"/>
    <property type="match status" value="1"/>
</dbReference>
<dbReference type="CDD" id="cd00082">
    <property type="entry name" value="HisKA"/>
    <property type="match status" value="1"/>
</dbReference>
<dbReference type="PANTHER" id="PTHR43102:SF2">
    <property type="entry name" value="GAF DOMAIN-CONTAINING PROTEIN"/>
    <property type="match status" value="1"/>
</dbReference>
<organism evidence="6 7">
    <name type="scientific">Mariniflexile litorale</name>
    <dbReference type="NCBI Taxonomy" id="3045158"/>
    <lineage>
        <taxon>Bacteria</taxon>
        <taxon>Pseudomonadati</taxon>
        <taxon>Bacteroidota</taxon>
        <taxon>Flavobacteriia</taxon>
        <taxon>Flavobacteriales</taxon>
        <taxon>Flavobacteriaceae</taxon>
        <taxon>Mariniflexile</taxon>
    </lineage>
</organism>
<dbReference type="SMART" id="SM00388">
    <property type="entry name" value="HisKA"/>
    <property type="match status" value="1"/>
</dbReference>
<dbReference type="KEGG" id="mlil:QLS71_008820"/>
<protein>
    <recommendedName>
        <fullName evidence="2">histidine kinase</fullName>
        <ecNumber evidence="2">2.7.13.3</ecNumber>
    </recommendedName>
</protein>
<keyword evidence="6" id="KW-0547">Nucleotide-binding</keyword>
<dbReference type="SUPFAM" id="SSF47384">
    <property type="entry name" value="Homodimeric domain of signal transducing histidine kinase"/>
    <property type="match status" value="1"/>
</dbReference>
<dbReference type="InterPro" id="IPR029016">
    <property type="entry name" value="GAF-like_dom_sf"/>
</dbReference>
<keyword evidence="3" id="KW-0597">Phosphoprotein</keyword>
<comment type="catalytic activity">
    <reaction evidence="1">
        <text>ATP + protein L-histidine = ADP + protein N-phospho-L-histidine.</text>
        <dbReference type="EC" id="2.7.13.3"/>
    </reaction>
</comment>
<dbReference type="SUPFAM" id="SSF55781">
    <property type="entry name" value="GAF domain-like"/>
    <property type="match status" value="1"/>
</dbReference>
<feature type="coiled-coil region" evidence="4">
    <location>
        <begin position="158"/>
        <end position="185"/>
    </location>
</feature>
<dbReference type="PROSITE" id="PS50109">
    <property type="entry name" value="HIS_KIN"/>
    <property type="match status" value="1"/>
</dbReference>
<dbReference type="SUPFAM" id="SSF55874">
    <property type="entry name" value="ATPase domain of HSP90 chaperone/DNA topoisomerase II/histidine kinase"/>
    <property type="match status" value="1"/>
</dbReference>
<proteinExistence type="predicted"/>
<dbReference type="InterPro" id="IPR003661">
    <property type="entry name" value="HisK_dim/P_dom"/>
</dbReference>
<dbReference type="SMART" id="SM00387">
    <property type="entry name" value="HATPase_c"/>
    <property type="match status" value="1"/>
</dbReference>
<dbReference type="Pfam" id="PF02518">
    <property type="entry name" value="HATPase_c"/>
    <property type="match status" value="1"/>
</dbReference>
<dbReference type="Gene3D" id="1.10.287.130">
    <property type="match status" value="1"/>
</dbReference>
<dbReference type="GO" id="GO:0005524">
    <property type="term" value="F:ATP binding"/>
    <property type="evidence" value="ECO:0007669"/>
    <property type="project" value="UniProtKB-KW"/>
</dbReference>
<evidence type="ECO:0000256" key="3">
    <source>
        <dbReference type="ARBA" id="ARBA00022553"/>
    </source>
</evidence>
<dbReference type="Proteomes" id="UP001224325">
    <property type="component" value="Chromosome"/>
</dbReference>
<keyword evidence="6" id="KW-0067">ATP-binding</keyword>
<dbReference type="RefSeq" id="WP_308993093.1">
    <property type="nucleotide sequence ID" value="NZ_CP155618.1"/>
</dbReference>
<dbReference type="Gene3D" id="3.30.450.40">
    <property type="match status" value="1"/>
</dbReference>
<dbReference type="EMBL" id="CP155618">
    <property type="protein sequence ID" value="XBL16105.1"/>
    <property type="molecule type" value="Genomic_DNA"/>
</dbReference>
<evidence type="ECO:0000313" key="6">
    <source>
        <dbReference type="EMBL" id="XBL16105.1"/>
    </source>
</evidence>